<evidence type="ECO:0000256" key="2">
    <source>
        <dbReference type="SAM" id="MobiDB-lite"/>
    </source>
</evidence>
<accession>A0A367LE27</accession>
<evidence type="ECO:0000313" key="5">
    <source>
        <dbReference type="EMBL" id="RCI12670.1"/>
    </source>
</evidence>
<dbReference type="SUPFAM" id="SSF56601">
    <property type="entry name" value="beta-lactamase/transpeptidase-like"/>
    <property type="match status" value="1"/>
</dbReference>
<dbReference type="InterPro" id="IPR001466">
    <property type="entry name" value="Beta-lactam-related"/>
</dbReference>
<gene>
    <name evidence="5" type="ORF">L249_0873</name>
</gene>
<evidence type="ECO:0000259" key="3">
    <source>
        <dbReference type="Pfam" id="PF00144"/>
    </source>
</evidence>
<comment type="similarity">
    <text evidence="1">Belongs to the peptidase S12 family.</text>
</comment>
<sequence>MDLFRSPDFSTYVKKLIERHHVPGLAIAIVQDGKKLIERHHVPGLAIAIVQDGKVASAAYGKASLDPPRDFNTDTLFCVGSSAKSLTAASVAVLVEDNDRYPQVQYDATMSSLLPGDFVMPGKDHDHVTVEDVLCHRTGMGPHEYSILGPRSKQPDDARSLTRNLRNLSVLAPNRAEHIYCNMMYTAATYMIERVSGMSFYDFMKTNILDPLDMKSTYFLMDRVRAAGLESKVATGYCWDKGKHREMVTCDGPEAQGAGQIYATIDDYIRWVKAMLLHEGPITDKVATALTTKRIQQDLEQDPEQESCAFYALGWQVHQYSGHTIVSHDGGEPGFQCNHFFLPELNFGGVIFSNADEADTVVSLLMYRMIDEVAQKGAANGRVLREEGLGSESESGSDSESVTDDDEDDDGLEEELRQELSPGLEEPEPQKMPLSTYTGNYSHPGYHDLLVEIKDDALYIDATDRSYGFTLTFKHICEQTKYIGYMMQAFETTDLPIKAEFRLEGDKAVRLGLHLQERVDDYIWFDRLES</sequence>
<dbReference type="EMBL" id="LKCN02000007">
    <property type="protein sequence ID" value="RCI12670.1"/>
    <property type="molecule type" value="Genomic_DNA"/>
</dbReference>
<proteinExistence type="inferred from homology"/>
<evidence type="ECO:0000256" key="1">
    <source>
        <dbReference type="ARBA" id="ARBA00038215"/>
    </source>
</evidence>
<name>A0A367LE27_9HYPO</name>
<dbReference type="InterPro" id="IPR021860">
    <property type="entry name" value="Peptidase_S12_Pab87-rel_C"/>
</dbReference>
<protein>
    <recommendedName>
        <fullName evidence="7">Beta-lactamase-related domain-containing protein</fullName>
    </recommendedName>
</protein>
<dbReference type="PANTHER" id="PTHR46825:SF9">
    <property type="entry name" value="BETA-LACTAMASE-RELATED DOMAIN-CONTAINING PROTEIN"/>
    <property type="match status" value="1"/>
</dbReference>
<dbReference type="PANTHER" id="PTHR46825">
    <property type="entry name" value="D-ALANYL-D-ALANINE-CARBOXYPEPTIDASE/ENDOPEPTIDASE AMPH"/>
    <property type="match status" value="1"/>
</dbReference>
<evidence type="ECO:0000313" key="6">
    <source>
        <dbReference type="Proteomes" id="UP000253664"/>
    </source>
</evidence>
<keyword evidence="6" id="KW-1185">Reference proteome</keyword>
<dbReference type="Pfam" id="PF11954">
    <property type="entry name" value="DUF3471"/>
    <property type="match status" value="1"/>
</dbReference>
<feature type="domain" description="Peptidase S12 Pab87-related C-terminal" evidence="4">
    <location>
        <begin position="426"/>
        <end position="525"/>
    </location>
</feature>
<feature type="compositionally biased region" description="Acidic residues" evidence="2">
    <location>
        <begin position="395"/>
        <end position="413"/>
    </location>
</feature>
<dbReference type="OrthoDB" id="5946976at2759"/>
<evidence type="ECO:0000259" key="4">
    <source>
        <dbReference type="Pfam" id="PF11954"/>
    </source>
</evidence>
<dbReference type="Gene3D" id="3.40.710.10">
    <property type="entry name" value="DD-peptidase/beta-lactamase superfamily"/>
    <property type="match status" value="1"/>
</dbReference>
<dbReference type="InterPro" id="IPR012338">
    <property type="entry name" value="Beta-lactam/transpept-like"/>
</dbReference>
<dbReference type="InterPro" id="IPR050491">
    <property type="entry name" value="AmpC-like"/>
</dbReference>
<reference evidence="5 6" key="1">
    <citation type="journal article" date="2015" name="BMC Genomics">
        <title>Insights from the genome of Ophiocordyceps polyrhachis-furcata to pathogenicity and host specificity in insect fungi.</title>
        <authorList>
            <person name="Wichadakul D."/>
            <person name="Kobmoo N."/>
            <person name="Ingsriswang S."/>
            <person name="Tangphatsornruang S."/>
            <person name="Chantasingh D."/>
            <person name="Luangsa-ard J.J."/>
            <person name="Eurwilaichitr L."/>
        </authorList>
    </citation>
    <scope>NUCLEOTIDE SEQUENCE [LARGE SCALE GENOMIC DNA]</scope>
    <source>
        <strain evidence="5 6">BCC 54312</strain>
    </source>
</reference>
<feature type="domain" description="Beta-lactamase-related" evidence="3">
    <location>
        <begin position="36"/>
        <end position="358"/>
    </location>
</feature>
<comment type="caution">
    <text evidence="5">The sequence shown here is derived from an EMBL/GenBank/DDBJ whole genome shotgun (WGS) entry which is preliminary data.</text>
</comment>
<dbReference type="AlphaFoldDB" id="A0A367LE27"/>
<feature type="region of interest" description="Disordered" evidence="2">
    <location>
        <begin position="386"/>
        <end position="438"/>
    </location>
</feature>
<dbReference type="Proteomes" id="UP000253664">
    <property type="component" value="Unassembled WGS sequence"/>
</dbReference>
<dbReference type="Pfam" id="PF00144">
    <property type="entry name" value="Beta-lactamase"/>
    <property type="match status" value="1"/>
</dbReference>
<dbReference type="STRING" id="1330021.A0A367LE27"/>
<organism evidence="5 6">
    <name type="scientific">Ophiocordyceps polyrhachis-furcata BCC 54312</name>
    <dbReference type="NCBI Taxonomy" id="1330021"/>
    <lineage>
        <taxon>Eukaryota</taxon>
        <taxon>Fungi</taxon>
        <taxon>Dikarya</taxon>
        <taxon>Ascomycota</taxon>
        <taxon>Pezizomycotina</taxon>
        <taxon>Sordariomycetes</taxon>
        <taxon>Hypocreomycetidae</taxon>
        <taxon>Hypocreales</taxon>
        <taxon>Ophiocordycipitaceae</taxon>
        <taxon>Ophiocordyceps</taxon>
    </lineage>
</organism>
<evidence type="ECO:0008006" key="7">
    <source>
        <dbReference type="Google" id="ProtNLM"/>
    </source>
</evidence>